<keyword evidence="3" id="KW-0342">GTP-binding</keyword>
<reference evidence="5 6" key="1">
    <citation type="journal article" date="2012" name="BMC Genomics">
        <title>Comparative genomic analysis and phylogenetic position of Theileria equi.</title>
        <authorList>
            <person name="Kappmeyer L.S."/>
            <person name="Thiagarajan M."/>
            <person name="Herndon D.R."/>
            <person name="Ramsay J.D."/>
            <person name="Caler E."/>
            <person name="Djikeng A."/>
            <person name="Gillespie J.J."/>
            <person name="Lau A.O."/>
            <person name="Roalson E.H."/>
            <person name="Silva J.C."/>
            <person name="Silva M.G."/>
            <person name="Suarez C.E."/>
            <person name="Ueti M.W."/>
            <person name="Nene V.M."/>
            <person name="Mealey R.H."/>
            <person name="Knowles D.P."/>
            <person name="Brayton K.A."/>
        </authorList>
    </citation>
    <scope>NUCLEOTIDE SEQUENCE [LARGE SCALE GENOMIC DNA]</scope>
    <source>
        <strain evidence="5 6">WA</strain>
    </source>
</reference>
<organism evidence="5 6">
    <name type="scientific">Theileria equi strain WA</name>
    <dbReference type="NCBI Taxonomy" id="1537102"/>
    <lineage>
        <taxon>Eukaryota</taxon>
        <taxon>Sar</taxon>
        <taxon>Alveolata</taxon>
        <taxon>Apicomplexa</taxon>
        <taxon>Aconoidasida</taxon>
        <taxon>Piroplasmida</taxon>
        <taxon>Theileriidae</taxon>
        <taxon>Theileria</taxon>
    </lineage>
</organism>
<dbReference type="Gene3D" id="3.30.70.240">
    <property type="match status" value="1"/>
</dbReference>
<evidence type="ECO:0000256" key="2">
    <source>
        <dbReference type="ARBA" id="ARBA00022917"/>
    </source>
</evidence>
<dbReference type="EC" id="2.7.7.4" evidence="5"/>
<dbReference type="InterPro" id="IPR027417">
    <property type="entry name" value="P-loop_NTPase"/>
</dbReference>
<dbReference type="InterPro" id="IPR000795">
    <property type="entry name" value="T_Tr_GTP-bd_dom"/>
</dbReference>
<dbReference type="GO" id="GO:0004781">
    <property type="term" value="F:sulfate adenylyltransferase (ATP) activity"/>
    <property type="evidence" value="ECO:0007669"/>
    <property type="project" value="UniProtKB-EC"/>
</dbReference>
<dbReference type="Pfam" id="PF00009">
    <property type="entry name" value="GTP_EFTU"/>
    <property type="match status" value="1"/>
</dbReference>
<dbReference type="STRING" id="1537102.L0AZ01"/>
<dbReference type="SUPFAM" id="SSF52540">
    <property type="entry name" value="P-loop containing nucleoside triphosphate hydrolases"/>
    <property type="match status" value="1"/>
</dbReference>
<dbReference type="PANTHER" id="PTHR43261">
    <property type="entry name" value="TRANSLATION ELONGATION FACTOR G-RELATED"/>
    <property type="match status" value="1"/>
</dbReference>
<dbReference type="VEuPathDB" id="PiroplasmaDB:BEWA_030990"/>
<dbReference type="GO" id="GO:0003924">
    <property type="term" value="F:GTPase activity"/>
    <property type="evidence" value="ECO:0007669"/>
    <property type="project" value="InterPro"/>
</dbReference>
<name>L0AZ01_THEEQ</name>
<dbReference type="EMBL" id="CP001669">
    <property type="protein sequence ID" value="AFZ80246.1"/>
    <property type="molecule type" value="Genomic_DNA"/>
</dbReference>
<evidence type="ECO:0000259" key="4">
    <source>
        <dbReference type="PROSITE" id="PS51722"/>
    </source>
</evidence>
<gene>
    <name evidence="5" type="ORF">BEWA_030990</name>
</gene>
<dbReference type="PRINTS" id="PR00315">
    <property type="entry name" value="ELONGATNFCT"/>
</dbReference>
<dbReference type="Pfam" id="PF14492">
    <property type="entry name" value="EFG_III"/>
    <property type="match status" value="1"/>
</dbReference>
<dbReference type="SMART" id="SM00838">
    <property type="entry name" value="EFG_C"/>
    <property type="match status" value="1"/>
</dbReference>
<dbReference type="Gene3D" id="3.40.50.300">
    <property type="entry name" value="P-loop containing nucleotide triphosphate hydrolases"/>
    <property type="match status" value="1"/>
</dbReference>
<evidence type="ECO:0000256" key="3">
    <source>
        <dbReference type="ARBA" id="ARBA00023134"/>
    </source>
</evidence>
<dbReference type="InterPro" id="IPR041095">
    <property type="entry name" value="EFG_II"/>
</dbReference>
<dbReference type="GO" id="GO:0003746">
    <property type="term" value="F:translation elongation factor activity"/>
    <property type="evidence" value="ECO:0007669"/>
    <property type="project" value="UniProtKB-KW"/>
</dbReference>
<keyword evidence="1" id="KW-0547">Nucleotide-binding</keyword>
<keyword evidence="6" id="KW-1185">Reference proteome</keyword>
<dbReference type="KEGG" id="beq:BEWA_030990"/>
<dbReference type="GO" id="GO:0005525">
    <property type="term" value="F:GTP binding"/>
    <property type="evidence" value="ECO:0007669"/>
    <property type="project" value="UniProtKB-KW"/>
</dbReference>
<dbReference type="InterPro" id="IPR035649">
    <property type="entry name" value="EFG_V"/>
</dbReference>
<evidence type="ECO:0000313" key="6">
    <source>
        <dbReference type="Proteomes" id="UP000031512"/>
    </source>
</evidence>
<dbReference type="PANTHER" id="PTHR43261:SF1">
    <property type="entry name" value="RIBOSOME-RELEASING FACTOR 2, MITOCHONDRIAL"/>
    <property type="match status" value="1"/>
</dbReference>
<keyword evidence="2" id="KW-0648">Protein biosynthesis</keyword>
<dbReference type="RefSeq" id="XP_004829912.1">
    <property type="nucleotide sequence ID" value="XM_004829855.1"/>
</dbReference>
<evidence type="ECO:0000256" key="1">
    <source>
        <dbReference type="ARBA" id="ARBA00022741"/>
    </source>
</evidence>
<dbReference type="Pfam" id="PF00679">
    <property type="entry name" value="EFG_C"/>
    <property type="match status" value="1"/>
</dbReference>
<accession>L0AZ01</accession>
<dbReference type="eggNOG" id="KOG0465">
    <property type="taxonomic scope" value="Eukaryota"/>
</dbReference>
<dbReference type="Gene3D" id="3.30.70.870">
    <property type="entry name" value="Elongation Factor G (Translational Gtpase), domain 3"/>
    <property type="match status" value="1"/>
</dbReference>
<dbReference type="SUPFAM" id="SSF54980">
    <property type="entry name" value="EF-G C-terminal domain-like"/>
    <property type="match status" value="2"/>
</dbReference>
<proteinExistence type="predicted"/>
<dbReference type="Proteomes" id="UP000031512">
    <property type="component" value="Chromosome 1"/>
</dbReference>
<dbReference type="NCBIfam" id="TIGR00231">
    <property type="entry name" value="small_GTP"/>
    <property type="match status" value="1"/>
</dbReference>
<keyword evidence="5" id="KW-0251">Elongation factor</keyword>
<dbReference type="OrthoDB" id="364892at2759"/>
<dbReference type="PROSITE" id="PS51722">
    <property type="entry name" value="G_TR_2"/>
    <property type="match status" value="1"/>
</dbReference>
<keyword evidence="5" id="KW-0808">Transferase</keyword>
<keyword evidence="5" id="KW-0548">Nucleotidyltransferase</keyword>
<dbReference type="GO" id="GO:0032790">
    <property type="term" value="P:ribosome disassembly"/>
    <property type="evidence" value="ECO:0007669"/>
    <property type="project" value="TreeGrafter"/>
</dbReference>
<dbReference type="AlphaFoldDB" id="L0AZ01"/>
<evidence type="ECO:0000313" key="5">
    <source>
        <dbReference type="EMBL" id="AFZ80246.1"/>
    </source>
</evidence>
<sequence>MAHIDAGKTTLAESLLFASNKISRMGSVNDGTTQFDYMEQEIKRGITIRSACSSFDWNSYHINLVDTPGHTDFSGELHRALEVIDGCILVVDGTKGIQAQTKHIYGSLPKNMPRIVFVNKLDRLGVSIDYNLKSIKRHLCSDFLFLENPSYLFEDGDIKDAKISQIVEHMANFDEDIADAYLSDKAVPKKQILEKLREYVQNAKITPVLCGSALKFVGVTDLLSILCELFPHPKPEESEKSNSTTLYTFKTIPDKLPNVNSFCKVIVGTLEPKMKLFNATLSKPDSFRDSQTCKLVQAIDSIKIEDPSLIYKYDPDAIDSIVVGGFGEFHFEILAELLRDNYGIEIEIGDAKIAYKETPADVFRSSLFIDKKPEGIYFPTYINNVEKSHIGLELIIEPLEQSQVTDASSFDLISNSSNISQRCIVAVDDNIYKKYSGEISPSSELGQEVLSNIQDLLLNSLASGPILGSGMILTKITISDIKIYSSSTVAGAKFVASRVLKSIFDKGVFTLLQPIMLITVSIPNEFVGLITKDLRNNRNARIVERSVYQDGNDAQASVVAIAPLQDLLGYTRVIRSITRGNGTFTMVPNGYEPTN</sequence>
<dbReference type="InterPro" id="IPR005225">
    <property type="entry name" value="Small_GTP-bd"/>
</dbReference>
<dbReference type="CDD" id="cd03713">
    <property type="entry name" value="EFG_mtEFG_C"/>
    <property type="match status" value="1"/>
</dbReference>
<dbReference type="InterPro" id="IPR000640">
    <property type="entry name" value="EFG_V-like"/>
</dbReference>
<dbReference type="InterPro" id="IPR035647">
    <property type="entry name" value="EFG_III/V"/>
</dbReference>
<dbReference type="GeneID" id="15803934"/>
<protein>
    <submittedName>
        <fullName evidence="5">Elongation factor Tu GTP binding domain containing protein</fullName>
        <ecNumber evidence="5">2.7.7.4</ecNumber>
    </submittedName>
</protein>
<feature type="domain" description="Tr-type G" evidence="4">
    <location>
        <begin position="1"/>
        <end position="236"/>
    </location>
</feature>